<reference evidence="2 3" key="1">
    <citation type="journal article" date="2018" name="Int. J. Syst. Evol. Microbiol.">
        <title>Whole-genome-based revisit of Photorhabdus phylogeny: proposal for the elevation of most Photorhabdus subspecies to the species level and description of one novel species Photorhabdus bodei sp. nov., and one novel subspecies Photorhabdus laumondii subsp. clarkei subsp. nov.</title>
        <authorList>
            <person name="Machado R.A.R."/>
            <person name="Wuthrich D."/>
            <person name="Kuhnert P."/>
            <person name="Arce C.C.M."/>
            <person name="Thonen L."/>
            <person name="Ruiz C."/>
            <person name="Zhang X."/>
            <person name="Robert C.A.M."/>
            <person name="Karimi J."/>
            <person name="Kamali S."/>
            <person name="Ma J."/>
            <person name="Bruggmann R."/>
            <person name="Erb M."/>
        </authorList>
    </citation>
    <scope>NUCLEOTIDE SEQUENCE [LARGE SCALE GENOMIC DNA]</scope>
    <source>
        <strain evidence="2 3">LJ24-63</strain>
    </source>
</reference>
<comment type="caution">
    <text evidence="2">The sequence shown here is derived from an EMBL/GenBank/DDBJ whole genome shotgun (WGS) entry which is preliminary data.</text>
</comment>
<evidence type="ECO:0000313" key="2">
    <source>
        <dbReference type="EMBL" id="RAX08278.1"/>
    </source>
</evidence>
<name>A0A329WXT2_9GAMM</name>
<dbReference type="InterPro" id="IPR050708">
    <property type="entry name" value="T6SS_VgrG/RHS"/>
</dbReference>
<dbReference type="PRINTS" id="PR00394">
    <property type="entry name" value="RHSPROTEIN"/>
</dbReference>
<dbReference type="PANTHER" id="PTHR32305:SF15">
    <property type="entry name" value="PROTEIN RHSA-RELATED"/>
    <property type="match status" value="1"/>
</dbReference>
<protein>
    <submittedName>
        <fullName evidence="2">RHS repeat-associated core domain-containing protein</fullName>
    </submittedName>
</protein>
<dbReference type="PANTHER" id="PTHR32305">
    <property type="match status" value="1"/>
</dbReference>
<organism evidence="2 3">
    <name type="scientific">Photorhabdus bodei</name>
    <dbReference type="NCBI Taxonomy" id="2029681"/>
    <lineage>
        <taxon>Bacteria</taxon>
        <taxon>Pseudomonadati</taxon>
        <taxon>Pseudomonadota</taxon>
        <taxon>Gammaproteobacteria</taxon>
        <taxon>Enterobacterales</taxon>
        <taxon>Morganellaceae</taxon>
        <taxon>Photorhabdus</taxon>
    </lineage>
</organism>
<accession>A0A329WXT2</accession>
<evidence type="ECO:0000256" key="1">
    <source>
        <dbReference type="SAM" id="MobiDB-lite"/>
    </source>
</evidence>
<evidence type="ECO:0000313" key="3">
    <source>
        <dbReference type="Proteomes" id="UP000250919"/>
    </source>
</evidence>
<dbReference type="NCBIfam" id="TIGR03696">
    <property type="entry name" value="Rhs_assc_core"/>
    <property type="match status" value="1"/>
</dbReference>
<proteinExistence type="predicted"/>
<dbReference type="Proteomes" id="UP000250919">
    <property type="component" value="Unassembled WGS sequence"/>
</dbReference>
<gene>
    <name evidence="2" type="ORF">CKY02_19300</name>
</gene>
<dbReference type="Gene3D" id="2.180.10.10">
    <property type="entry name" value="RHS repeat-associated core"/>
    <property type="match status" value="1"/>
</dbReference>
<dbReference type="EMBL" id="NSCM01000049">
    <property type="protein sequence ID" value="RAX08278.1"/>
    <property type="molecule type" value="Genomic_DNA"/>
</dbReference>
<feature type="compositionally biased region" description="Polar residues" evidence="1">
    <location>
        <begin position="150"/>
        <end position="161"/>
    </location>
</feature>
<feature type="region of interest" description="Disordered" evidence="1">
    <location>
        <begin position="143"/>
        <end position="162"/>
    </location>
</feature>
<dbReference type="InterPro" id="IPR022385">
    <property type="entry name" value="Rhs_assc_core"/>
</dbReference>
<dbReference type="AlphaFoldDB" id="A0A329WXT2"/>
<sequence>MGLLVFCGQYEDEESGLFYNRHRYYESDTGQYLSPDPLGLKGGLNLYQYAPNPVTWIDPLGWAGNPKTATHITYQGIDAETGKPYVGYASKQGRQAAQEILKYRYGNGFGRFGGKPPEVIYEGYSQAGKDTARGLEQRRFENLGGLEGTANKQNPVGPNNTRRTDYLAAADEHLGQTAKRNGKGGSRC</sequence>